<dbReference type="Proteomes" id="UP000184241">
    <property type="component" value="Unassembled WGS sequence"/>
</dbReference>
<protein>
    <submittedName>
        <fullName evidence="4">NADPH-dependent FMN reductase</fullName>
    </submittedName>
</protein>
<dbReference type="RefSeq" id="WP_073018418.1">
    <property type="nucleotide sequence ID" value="NZ_FQXU01000005.1"/>
</dbReference>
<dbReference type="AlphaFoldDB" id="A0A1M5XR23"/>
<proteinExistence type="predicted"/>
<feature type="domain" description="NADPH-dependent FMN reductase-like" evidence="3">
    <location>
        <begin position="1"/>
        <end position="106"/>
    </location>
</feature>
<dbReference type="PANTHER" id="PTHR43278">
    <property type="entry name" value="NAD(P)H-DEPENDENT FMN-CONTAINING OXIDOREDUCTASE YWQN-RELATED"/>
    <property type="match status" value="1"/>
</dbReference>
<gene>
    <name evidence="4" type="ORF">SAMN02745941_01584</name>
</gene>
<dbReference type="EMBL" id="FQXU01000005">
    <property type="protein sequence ID" value="SHI02240.1"/>
    <property type="molecule type" value="Genomic_DNA"/>
</dbReference>
<evidence type="ECO:0000313" key="5">
    <source>
        <dbReference type="Proteomes" id="UP000184241"/>
    </source>
</evidence>
<keyword evidence="1" id="KW-0285">Flavoprotein</keyword>
<reference evidence="4 5" key="1">
    <citation type="submission" date="2016-11" db="EMBL/GenBank/DDBJ databases">
        <authorList>
            <person name="Jaros S."/>
            <person name="Januszkiewicz K."/>
            <person name="Wedrychowicz H."/>
        </authorList>
    </citation>
    <scope>NUCLEOTIDE SEQUENCE [LARGE SCALE GENOMIC DNA]</scope>
    <source>
        <strain evidence="4 5">DSM 6191</strain>
    </source>
</reference>
<evidence type="ECO:0000256" key="2">
    <source>
        <dbReference type="ARBA" id="ARBA00022643"/>
    </source>
</evidence>
<keyword evidence="2" id="KW-0288">FMN</keyword>
<dbReference type="SUPFAM" id="SSF52218">
    <property type="entry name" value="Flavoproteins"/>
    <property type="match status" value="1"/>
</dbReference>
<dbReference type="InterPro" id="IPR051796">
    <property type="entry name" value="ISF_SsuE-like"/>
</dbReference>
<dbReference type="InterPro" id="IPR029039">
    <property type="entry name" value="Flavoprotein-like_sf"/>
</dbReference>
<name>A0A1M5XR23_9CLOT</name>
<evidence type="ECO:0000259" key="3">
    <source>
        <dbReference type="Pfam" id="PF03358"/>
    </source>
</evidence>
<dbReference type="InterPro" id="IPR005025">
    <property type="entry name" value="FMN_Rdtase-like_dom"/>
</dbReference>
<dbReference type="PANTHER" id="PTHR43278:SF2">
    <property type="entry name" value="IRON-SULFUR FLAVOPROTEIN"/>
    <property type="match status" value="1"/>
</dbReference>
<evidence type="ECO:0000256" key="1">
    <source>
        <dbReference type="ARBA" id="ARBA00022630"/>
    </source>
</evidence>
<evidence type="ECO:0000313" key="4">
    <source>
        <dbReference type="EMBL" id="SHI02240.1"/>
    </source>
</evidence>
<sequence length="214" mass="24032">MKILAINGSPRKTKNTATLLNKALEGASSVGAQTELIHLYDLNFKGCISCFACKRKNTKFIARCAVKDDLTEVLEKVSQCDALILGSPIYFGNITGEMQSFLERLLFSNLSYNEGSRSVFPKTISSGFIYTMNVPKDFIEKIDYDVLFNRYKGSLQILNGALEYLVSADTYQFDDYSKYEATKFNEVHKAKIKDEQFPIDCENAFNLGVKLATS</sequence>
<dbReference type="Pfam" id="PF03358">
    <property type="entry name" value="FMN_red"/>
    <property type="match status" value="1"/>
</dbReference>
<dbReference type="Gene3D" id="3.40.50.360">
    <property type="match status" value="1"/>
</dbReference>
<organism evidence="4 5">
    <name type="scientific">Clostridium intestinale DSM 6191</name>
    <dbReference type="NCBI Taxonomy" id="1121320"/>
    <lineage>
        <taxon>Bacteria</taxon>
        <taxon>Bacillati</taxon>
        <taxon>Bacillota</taxon>
        <taxon>Clostridia</taxon>
        <taxon>Eubacteriales</taxon>
        <taxon>Clostridiaceae</taxon>
        <taxon>Clostridium</taxon>
    </lineage>
</organism>
<dbReference type="GO" id="GO:0016491">
    <property type="term" value="F:oxidoreductase activity"/>
    <property type="evidence" value="ECO:0007669"/>
    <property type="project" value="InterPro"/>
</dbReference>
<accession>A0A1M5XR23</accession>